<dbReference type="PROSITE" id="PS50600">
    <property type="entry name" value="ULP_PROTEASE"/>
    <property type="match status" value="1"/>
</dbReference>
<name>A0AAD3D1D3_9STRA</name>
<keyword evidence="2" id="KW-0645">Protease</keyword>
<keyword evidence="4" id="KW-0788">Thiol protease</keyword>
<dbReference type="AlphaFoldDB" id="A0AAD3D1D3"/>
<dbReference type="Pfam" id="PF02902">
    <property type="entry name" value="Peptidase_C48"/>
    <property type="match status" value="1"/>
</dbReference>
<accession>A0AAD3D1D3</accession>
<proteinExistence type="inferred from homology"/>
<feature type="domain" description="Ubiquitin-like protease family profile" evidence="6">
    <location>
        <begin position="313"/>
        <end position="495"/>
    </location>
</feature>
<dbReference type="PANTHER" id="PTHR12606">
    <property type="entry name" value="SENTRIN/SUMO-SPECIFIC PROTEASE"/>
    <property type="match status" value="1"/>
</dbReference>
<comment type="caution">
    <text evidence="7">The sequence shown here is derived from an EMBL/GenBank/DDBJ whole genome shotgun (WGS) entry which is preliminary data.</text>
</comment>
<feature type="coiled-coil region" evidence="5">
    <location>
        <begin position="110"/>
        <end position="137"/>
    </location>
</feature>
<dbReference type="Proteomes" id="UP001054902">
    <property type="component" value="Unassembled WGS sequence"/>
</dbReference>
<dbReference type="GO" id="GO:0016926">
    <property type="term" value="P:protein desumoylation"/>
    <property type="evidence" value="ECO:0007669"/>
    <property type="project" value="TreeGrafter"/>
</dbReference>
<evidence type="ECO:0000256" key="3">
    <source>
        <dbReference type="ARBA" id="ARBA00022801"/>
    </source>
</evidence>
<reference evidence="7 8" key="1">
    <citation type="journal article" date="2021" name="Sci. Rep.">
        <title>The genome of the diatom Chaetoceros tenuissimus carries an ancient integrated fragment of an extant virus.</title>
        <authorList>
            <person name="Hongo Y."/>
            <person name="Kimura K."/>
            <person name="Takaki Y."/>
            <person name="Yoshida Y."/>
            <person name="Baba S."/>
            <person name="Kobayashi G."/>
            <person name="Nagasaki K."/>
            <person name="Hano T."/>
            <person name="Tomaru Y."/>
        </authorList>
    </citation>
    <scope>NUCLEOTIDE SEQUENCE [LARGE SCALE GENOMIC DNA]</scope>
    <source>
        <strain evidence="7 8">NIES-3715</strain>
    </source>
</reference>
<dbReference type="InterPro" id="IPR038765">
    <property type="entry name" value="Papain-like_cys_pep_sf"/>
</dbReference>
<organism evidence="7 8">
    <name type="scientific">Chaetoceros tenuissimus</name>
    <dbReference type="NCBI Taxonomy" id="426638"/>
    <lineage>
        <taxon>Eukaryota</taxon>
        <taxon>Sar</taxon>
        <taxon>Stramenopiles</taxon>
        <taxon>Ochrophyta</taxon>
        <taxon>Bacillariophyta</taxon>
        <taxon>Coscinodiscophyceae</taxon>
        <taxon>Chaetocerotophycidae</taxon>
        <taxon>Chaetocerotales</taxon>
        <taxon>Chaetocerotaceae</taxon>
        <taxon>Chaetoceros</taxon>
    </lineage>
</organism>
<evidence type="ECO:0000256" key="5">
    <source>
        <dbReference type="SAM" id="Coils"/>
    </source>
</evidence>
<dbReference type="InterPro" id="IPR003653">
    <property type="entry name" value="Peptidase_C48_C"/>
</dbReference>
<dbReference type="PANTHER" id="PTHR12606:SF1">
    <property type="entry name" value="UBIQUITIN-LIKE-SPECIFIC PROTEASE 1A"/>
    <property type="match status" value="1"/>
</dbReference>
<protein>
    <recommendedName>
        <fullName evidence="6">Ubiquitin-like protease family profile domain-containing protein</fullName>
    </recommendedName>
</protein>
<feature type="coiled-coil region" evidence="5">
    <location>
        <begin position="36"/>
        <end position="63"/>
    </location>
</feature>
<dbReference type="GO" id="GO:0016929">
    <property type="term" value="F:deSUMOylase activity"/>
    <property type="evidence" value="ECO:0007669"/>
    <property type="project" value="TreeGrafter"/>
</dbReference>
<evidence type="ECO:0000313" key="8">
    <source>
        <dbReference type="Proteomes" id="UP001054902"/>
    </source>
</evidence>
<evidence type="ECO:0000256" key="1">
    <source>
        <dbReference type="ARBA" id="ARBA00005234"/>
    </source>
</evidence>
<gene>
    <name evidence="7" type="ORF">CTEN210_10805</name>
</gene>
<evidence type="ECO:0000259" key="6">
    <source>
        <dbReference type="PROSITE" id="PS50600"/>
    </source>
</evidence>
<dbReference type="GO" id="GO:0005634">
    <property type="term" value="C:nucleus"/>
    <property type="evidence" value="ECO:0007669"/>
    <property type="project" value="TreeGrafter"/>
</dbReference>
<keyword evidence="8" id="KW-1185">Reference proteome</keyword>
<dbReference type="GO" id="GO:0006508">
    <property type="term" value="P:proteolysis"/>
    <property type="evidence" value="ECO:0007669"/>
    <property type="project" value="UniProtKB-KW"/>
</dbReference>
<dbReference type="SUPFAM" id="SSF54001">
    <property type="entry name" value="Cysteine proteinases"/>
    <property type="match status" value="1"/>
</dbReference>
<keyword evidence="5" id="KW-0175">Coiled coil</keyword>
<evidence type="ECO:0000313" key="7">
    <source>
        <dbReference type="EMBL" id="GFH54329.1"/>
    </source>
</evidence>
<dbReference type="Gene3D" id="3.40.395.10">
    <property type="entry name" value="Adenoviral Proteinase, Chain A"/>
    <property type="match status" value="1"/>
</dbReference>
<evidence type="ECO:0000256" key="4">
    <source>
        <dbReference type="ARBA" id="ARBA00022807"/>
    </source>
</evidence>
<keyword evidence="3" id="KW-0378">Hydrolase</keyword>
<dbReference type="EMBL" id="BLLK01000047">
    <property type="protein sequence ID" value="GFH54329.1"/>
    <property type="molecule type" value="Genomic_DNA"/>
</dbReference>
<comment type="similarity">
    <text evidence="1">Belongs to the peptidase C48 family.</text>
</comment>
<evidence type="ECO:0000256" key="2">
    <source>
        <dbReference type="ARBA" id="ARBA00022670"/>
    </source>
</evidence>
<sequence>MNRKRSKIDHKRVFSNLLGKFNEKPPNFQNHAKPRNKQHVHKVEELKEDLQNLRESEIQRKEKRMQIYSEIEERKRVLATNQLKVMNLEETVVFHNMNPEEQDDYLDYTLECKKARLKEVMVDVDSLQDEFSALKVEYEMTSVECAKQIACARDMELDAKQKLENAKQCEHDSKSDLELLTTFRKTQKVYMDDMNRKNWKLHFNIPLEIRGSEYCSIDPKQPREEQIERNLQNLKQFCENQIEYARVKFEKGLEEKKLWEEVHAEEMEEVDQMTSQERHEPLSLASLFEPITGDLRLKVDNALFTYGDMNEILAVSGSDIVVRESFRSLSGGALDDKVVDFFFKSLAIRDANIEKQRNHFVESTFLSELLGVNSIQKRYSYRNVRSLSESVLGGDVFLLDNIFFPCKVDEKRWACAVVYMKEKKIQYFDSVKGDGSKYVDVLFQYLQDEWKAKKEGEFPDLARWDFIHGYRVDGDWKGDKEQDSGVFACIFADCLSVDIQFSAVFVESKMKESRKYIAASILKNSESLEGYSDCTLPEWWPEDQPKKLYHELRLGYWDEEIKLMFQKTFD</sequence>